<evidence type="ECO:0000313" key="1">
    <source>
        <dbReference type="EMBL" id="GLK88083.1"/>
    </source>
</evidence>
<accession>A0A9W6K4G5</accession>
<keyword evidence="2" id="KW-1185">Reference proteome</keyword>
<reference evidence="1" key="1">
    <citation type="journal article" date="2014" name="Int. J. Syst. Evol. Microbiol.">
        <title>Complete genome sequence of Corynebacterium casei LMG S-19264T (=DSM 44701T), isolated from a smear-ripened cheese.</title>
        <authorList>
            <consortium name="US DOE Joint Genome Institute (JGI-PGF)"/>
            <person name="Walter F."/>
            <person name="Albersmeier A."/>
            <person name="Kalinowski J."/>
            <person name="Ruckert C."/>
        </authorList>
    </citation>
    <scope>NUCLEOTIDE SEQUENCE</scope>
    <source>
        <strain evidence="1">VKM B-2935</strain>
    </source>
</reference>
<dbReference type="EMBL" id="BSFN01000002">
    <property type="protein sequence ID" value="GLK88083.1"/>
    <property type="molecule type" value="Genomic_DNA"/>
</dbReference>
<protein>
    <submittedName>
        <fullName evidence="1">Uncharacterized protein</fullName>
    </submittedName>
</protein>
<proteinExistence type="predicted"/>
<comment type="caution">
    <text evidence="1">The sequence shown here is derived from an EMBL/GenBank/DDBJ whole genome shotgun (WGS) entry which is preliminary data.</text>
</comment>
<gene>
    <name evidence="1" type="ORF">GCM10017655_11450</name>
</gene>
<dbReference type="Proteomes" id="UP001143328">
    <property type="component" value="Unassembled WGS sequence"/>
</dbReference>
<evidence type="ECO:0000313" key="2">
    <source>
        <dbReference type="Proteomes" id="UP001143328"/>
    </source>
</evidence>
<dbReference type="RefSeq" id="WP_271194307.1">
    <property type="nucleotide sequence ID" value="NZ_BSFN01000002.1"/>
</dbReference>
<reference evidence="1" key="2">
    <citation type="submission" date="2023-01" db="EMBL/GenBank/DDBJ databases">
        <authorList>
            <person name="Sun Q."/>
            <person name="Evtushenko L."/>
        </authorList>
    </citation>
    <scope>NUCLEOTIDE SEQUENCE</scope>
    <source>
        <strain evidence="1">VKM B-2935</strain>
    </source>
</reference>
<name>A0A9W6K4G5_9PSED</name>
<dbReference type="AlphaFoldDB" id="A0A9W6K4G5"/>
<sequence length="137" mass="15009">MPVMDTDKRMAARAFVLGHADALSCTVYRLDETDPEAEEEDLGDGKVLFAGQFNAPAEWDAEARDDFFGDADPGLFFNAYIESEAKPGSKAHFSAEIGDYVAALPGLGEVVMYYVYDAVEDESGRLCVLIRDEEQPA</sequence>
<organism evidence="1 2">
    <name type="scientific">Pseudomonas turukhanskensis</name>
    <dbReference type="NCBI Taxonomy" id="1806536"/>
    <lineage>
        <taxon>Bacteria</taxon>
        <taxon>Pseudomonadati</taxon>
        <taxon>Pseudomonadota</taxon>
        <taxon>Gammaproteobacteria</taxon>
        <taxon>Pseudomonadales</taxon>
        <taxon>Pseudomonadaceae</taxon>
        <taxon>Pseudomonas</taxon>
    </lineage>
</organism>